<evidence type="ECO:0000313" key="2">
    <source>
        <dbReference type="EMBL" id="TWF73032.1"/>
    </source>
</evidence>
<keyword evidence="3" id="KW-1185">Reference proteome</keyword>
<proteinExistence type="predicted"/>
<dbReference type="Proteomes" id="UP000317940">
    <property type="component" value="Unassembled WGS sequence"/>
</dbReference>
<accession>A0A561SDT3</accession>
<evidence type="ECO:0000256" key="1">
    <source>
        <dbReference type="SAM" id="MobiDB-lite"/>
    </source>
</evidence>
<dbReference type="AlphaFoldDB" id="A0A561SDT3"/>
<dbReference type="RefSeq" id="WP_145911011.1">
    <property type="nucleotide sequence ID" value="NZ_VIWT01000006.1"/>
</dbReference>
<organism evidence="2 3">
    <name type="scientific">Kitasatospora viridis</name>
    <dbReference type="NCBI Taxonomy" id="281105"/>
    <lineage>
        <taxon>Bacteria</taxon>
        <taxon>Bacillati</taxon>
        <taxon>Actinomycetota</taxon>
        <taxon>Actinomycetes</taxon>
        <taxon>Kitasatosporales</taxon>
        <taxon>Streptomycetaceae</taxon>
        <taxon>Kitasatospora</taxon>
    </lineage>
</organism>
<evidence type="ECO:0000313" key="3">
    <source>
        <dbReference type="Proteomes" id="UP000317940"/>
    </source>
</evidence>
<comment type="caution">
    <text evidence="2">The sequence shown here is derived from an EMBL/GenBank/DDBJ whole genome shotgun (WGS) entry which is preliminary data.</text>
</comment>
<gene>
    <name evidence="2" type="ORF">FHX73_16183</name>
</gene>
<reference evidence="2 3" key="1">
    <citation type="submission" date="2019-06" db="EMBL/GenBank/DDBJ databases">
        <title>Sequencing the genomes of 1000 actinobacteria strains.</title>
        <authorList>
            <person name="Klenk H.-P."/>
        </authorList>
    </citation>
    <scope>NUCLEOTIDE SEQUENCE [LARGE SCALE GENOMIC DNA]</scope>
    <source>
        <strain evidence="2 3">DSM 44826</strain>
    </source>
</reference>
<sequence length="61" mass="6128">MEEESRCETGAGAPRRGAGGDAVRAIRTLPRTIPRGLACLVAALASWPAPRGGRAGDGPSG</sequence>
<dbReference type="EMBL" id="VIWT01000006">
    <property type="protein sequence ID" value="TWF73032.1"/>
    <property type="molecule type" value="Genomic_DNA"/>
</dbReference>
<name>A0A561SDT3_9ACTN</name>
<protein>
    <submittedName>
        <fullName evidence="2">Uncharacterized protein</fullName>
    </submittedName>
</protein>
<feature type="region of interest" description="Disordered" evidence="1">
    <location>
        <begin position="1"/>
        <end position="20"/>
    </location>
</feature>
<feature type="compositionally biased region" description="Low complexity" evidence="1">
    <location>
        <begin position="10"/>
        <end position="20"/>
    </location>
</feature>